<comment type="caution">
    <text evidence="2">The sequence shown here is derived from an EMBL/GenBank/DDBJ whole genome shotgun (WGS) entry which is preliminary data.</text>
</comment>
<sequence length="83" mass="9487">MFHSPDKAKARYICKSMLHKCSCDRPDVAPVSPLLHDLSKCSPSLANNNPGKLSRDRFHTTVNRLLRLYMSTKPCEKFKELVL</sequence>
<dbReference type="EMBL" id="BGPR01020708">
    <property type="protein sequence ID" value="GBN85286.1"/>
    <property type="molecule type" value="Genomic_DNA"/>
</dbReference>
<dbReference type="EMBL" id="BGPR01020706">
    <property type="protein sequence ID" value="GBN85281.1"/>
    <property type="molecule type" value="Genomic_DNA"/>
</dbReference>
<reference evidence="2 3" key="1">
    <citation type="journal article" date="2019" name="Sci. Rep.">
        <title>Orb-weaving spider Araneus ventricosus genome elucidates the spidroin gene catalogue.</title>
        <authorList>
            <person name="Kono N."/>
            <person name="Nakamura H."/>
            <person name="Ohtoshi R."/>
            <person name="Moran D.A.P."/>
            <person name="Shinohara A."/>
            <person name="Yoshida Y."/>
            <person name="Fujiwara M."/>
            <person name="Mori M."/>
            <person name="Tomita M."/>
            <person name="Arakawa K."/>
        </authorList>
    </citation>
    <scope>NUCLEOTIDE SEQUENCE [LARGE SCALE GENOMIC DNA]</scope>
</reference>
<keyword evidence="3" id="KW-1185">Reference proteome</keyword>
<protein>
    <submittedName>
        <fullName evidence="2">Uncharacterized protein</fullName>
    </submittedName>
</protein>
<organism evidence="2 3">
    <name type="scientific">Araneus ventricosus</name>
    <name type="common">Orbweaver spider</name>
    <name type="synonym">Epeira ventricosa</name>
    <dbReference type="NCBI Taxonomy" id="182803"/>
    <lineage>
        <taxon>Eukaryota</taxon>
        <taxon>Metazoa</taxon>
        <taxon>Ecdysozoa</taxon>
        <taxon>Arthropoda</taxon>
        <taxon>Chelicerata</taxon>
        <taxon>Arachnida</taxon>
        <taxon>Araneae</taxon>
        <taxon>Araneomorphae</taxon>
        <taxon>Entelegynae</taxon>
        <taxon>Araneoidea</taxon>
        <taxon>Araneidae</taxon>
        <taxon>Araneus</taxon>
    </lineage>
</organism>
<gene>
    <name evidence="2" type="ORF">AVEN_211005_1</name>
    <name evidence="1" type="ORF">AVEN_254654_1</name>
</gene>
<evidence type="ECO:0000313" key="2">
    <source>
        <dbReference type="EMBL" id="GBN85286.1"/>
    </source>
</evidence>
<dbReference type="AlphaFoldDB" id="A0A4Y2SCI3"/>
<proteinExistence type="predicted"/>
<dbReference type="Proteomes" id="UP000499080">
    <property type="component" value="Unassembled WGS sequence"/>
</dbReference>
<accession>A0A4Y2SCI3</accession>
<evidence type="ECO:0000313" key="1">
    <source>
        <dbReference type="EMBL" id="GBN85281.1"/>
    </source>
</evidence>
<evidence type="ECO:0000313" key="3">
    <source>
        <dbReference type="Proteomes" id="UP000499080"/>
    </source>
</evidence>
<name>A0A4Y2SCI3_ARAVE</name>